<dbReference type="HOGENOM" id="CLU_152505_0_0_11"/>
<dbReference type="AlphaFoldDB" id="D3Q4A4"/>
<keyword evidence="2" id="KW-1185">Reference proteome</keyword>
<organism evidence="1 2">
    <name type="scientific">Stackebrandtia nassauensis (strain DSM 44728 / CIP 108903 / NRRL B-16338 / NBRC 102104 / LLR-40K-21)</name>
    <dbReference type="NCBI Taxonomy" id="446470"/>
    <lineage>
        <taxon>Bacteria</taxon>
        <taxon>Bacillati</taxon>
        <taxon>Actinomycetota</taxon>
        <taxon>Actinomycetes</taxon>
        <taxon>Glycomycetales</taxon>
        <taxon>Glycomycetaceae</taxon>
        <taxon>Stackebrandtia</taxon>
    </lineage>
</organism>
<proteinExistence type="predicted"/>
<dbReference type="OrthoDB" id="8481871at2"/>
<dbReference type="RefSeq" id="WP_013021560.1">
    <property type="nucleotide sequence ID" value="NC_013947.1"/>
</dbReference>
<name>D3Q4A4_STANL</name>
<dbReference type="STRING" id="446470.Snas_6373"/>
<dbReference type="KEGG" id="sna:Snas_6373"/>
<gene>
    <name evidence="1" type="ordered locus">Snas_6373</name>
</gene>
<protein>
    <submittedName>
        <fullName evidence="1">Uncharacterized protein</fullName>
    </submittedName>
</protein>
<dbReference type="eggNOG" id="ENOG5033IX6">
    <property type="taxonomic scope" value="Bacteria"/>
</dbReference>
<accession>D3Q4A4</accession>
<reference evidence="1 2" key="1">
    <citation type="journal article" date="2009" name="Stand. Genomic Sci.">
        <title>Complete genome sequence of Stackebrandtia nassauensis type strain (LLR-40K-21).</title>
        <authorList>
            <person name="Munk C."/>
            <person name="Lapidus A."/>
            <person name="Copeland A."/>
            <person name="Jando M."/>
            <person name="Mayilraj S."/>
            <person name="Glavina Del Rio T."/>
            <person name="Nolan M."/>
            <person name="Chen F."/>
            <person name="Lucas S."/>
            <person name="Tice H."/>
            <person name="Cheng J.F."/>
            <person name="Han C."/>
            <person name="Detter J.C."/>
            <person name="Bruce D."/>
            <person name="Goodwin L."/>
            <person name="Chain P."/>
            <person name="Pitluck S."/>
            <person name="Goker M."/>
            <person name="Ovchinikova G."/>
            <person name="Pati A."/>
            <person name="Ivanova N."/>
            <person name="Mavromatis K."/>
            <person name="Chen A."/>
            <person name="Palaniappan K."/>
            <person name="Land M."/>
            <person name="Hauser L."/>
            <person name="Chang Y.J."/>
            <person name="Jeffries C.D."/>
            <person name="Bristow J."/>
            <person name="Eisen J.A."/>
            <person name="Markowitz V."/>
            <person name="Hugenholtz P."/>
            <person name="Kyrpides N.C."/>
            <person name="Klenk H.P."/>
        </authorList>
    </citation>
    <scope>NUCLEOTIDE SEQUENCE [LARGE SCALE GENOMIC DNA]</scope>
    <source>
        <strain evidence="2">DSM 44728 / CIP 108903 / NRRL B-16338 / NBRC 102104 / LLR-40K-21</strain>
    </source>
</reference>
<evidence type="ECO:0000313" key="2">
    <source>
        <dbReference type="Proteomes" id="UP000000844"/>
    </source>
</evidence>
<evidence type="ECO:0000313" key="1">
    <source>
        <dbReference type="EMBL" id="ADD45989.1"/>
    </source>
</evidence>
<dbReference type="EMBL" id="CP001778">
    <property type="protein sequence ID" value="ADD45989.1"/>
    <property type="molecule type" value="Genomic_DNA"/>
</dbReference>
<dbReference type="Proteomes" id="UP000000844">
    <property type="component" value="Chromosome"/>
</dbReference>
<sequence length="133" mass="14278">MSWDVLLLRIPEGVTAIDQIPDDIPATPLGSRDDILAAISRVAPEANLSDPTWGQLNGEDWSMEFNIGSDDPVDSVMLHIRGGGDDMENVMFGVAGALNCQVIDCSGGDVLTPENGSSGWRAFQEYRDQVIGT</sequence>